<comment type="caution">
    <text evidence="6">The sequence shown here is derived from an EMBL/GenBank/DDBJ whole genome shotgun (WGS) entry which is preliminary data.</text>
</comment>
<dbReference type="SMART" id="SM00708">
    <property type="entry name" value="PhBP"/>
    <property type="match status" value="1"/>
</dbReference>
<keyword evidence="7" id="KW-1185">Reference proteome</keyword>
<dbReference type="InterPro" id="IPR006170">
    <property type="entry name" value="PBP/GOBP"/>
</dbReference>
<dbReference type="CDD" id="cd23992">
    <property type="entry name" value="PBP_GOBP"/>
    <property type="match status" value="1"/>
</dbReference>
<dbReference type="Pfam" id="PF01395">
    <property type="entry name" value="PBP_GOBP"/>
    <property type="match status" value="1"/>
</dbReference>
<evidence type="ECO:0000256" key="3">
    <source>
        <dbReference type="ARBA" id="ARBA00022525"/>
    </source>
</evidence>
<feature type="signal peptide" evidence="5">
    <location>
        <begin position="1"/>
        <end position="15"/>
    </location>
</feature>
<reference evidence="7" key="1">
    <citation type="submission" date="2023-01" db="EMBL/GenBank/DDBJ databases">
        <title>Key to firefly adult light organ development and bioluminescence: homeobox transcription factors regulate luciferase expression and transportation to peroxisome.</title>
        <authorList>
            <person name="Fu X."/>
        </authorList>
    </citation>
    <scope>NUCLEOTIDE SEQUENCE [LARGE SCALE GENOMIC DNA]</scope>
</reference>
<dbReference type="GO" id="GO:0005549">
    <property type="term" value="F:odorant binding"/>
    <property type="evidence" value="ECO:0007669"/>
    <property type="project" value="InterPro"/>
</dbReference>
<keyword evidence="4 5" id="KW-0732">Signal</keyword>
<comment type="subcellular location">
    <subcellularLocation>
        <location evidence="1">Secreted</location>
    </subcellularLocation>
</comment>
<gene>
    <name evidence="6" type="ORF">RN001_007758</name>
</gene>
<sequence>MKLIFIILIKVTVFFKPVPQSVETSVNELIAPFQEKCIEETEVDPDVAKNMFNGNELPNEEHARCYLKCLDENLNFYRPNGELDCDLMAKTLDHISADVIHKCVHKFQSETDRCIKSYKVSICLLDD</sequence>
<dbReference type="AlphaFoldDB" id="A0AAN7P8S0"/>
<organism evidence="6 7">
    <name type="scientific">Aquatica leii</name>
    <dbReference type="NCBI Taxonomy" id="1421715"/>
    <lineage>
        <taxon>Eukaryota</taxon>
        <taxon>Metazoa</taxon>
        <taxon>Ecdysozoa</taxon>
        <taxon>Arthropoda</taxon>
        <taxon>Hexapoda</taxon>
        <taxon>Insecta</taxon>
        <taxon>Pterygota</taxon>
        <taxon>Neoptera</taxon>
        <taxon>Endopterygota</taxon>
        <taxon>Coleoptera</taxon>
        <taxon>Polyphaga</taxon>
        <taxon>Elateriformia</taxon>
        <taxon>Elateroidea</taxon>
        <taxon>Lampyridae</taxon>
        <taxon>Luciolinae</taxon>
        <taxon>Aquatica</taxon>
    </lineage>
</organism>
<evidence type="ECO:0000313" key="7">
    <source>
        <dbReference type="Proteomes" id="UP001353858"/>
    </source>
</evidence>
<dbReference type="SUPFAM" id="SSF47565">
    <property type="entry name" value="Insect pheromone/odorant-binding proteins"/>
    <property type="match status" value="1"/>
</dbReference>
<dbReference type="Proteomes" id="UP001353858">
    <property type="component" value="Unassembled WGS sequence"/>
</dbReference>
<evidence type="ECO:0000256" key="4">
    <source>
        <dbReference type="ARBA" id="ARBA00022729"/>
    </source>
</evidence>
<evidence type="ECO:0000256" key="2">
    <source>
        <dbReference type="ARBA" id="ARBA00008098"/>
    </source>
</evidence>
<dbReference type="PANTHER" id="PTHR11857">
    <property type="entry name" value="ODORANT BINDING PROTEIN-RELATED"/>
    <property type="match status" value="1"/>
</dbReference>
<accession>A0AAN7P8S0</accession>
<evidence type="ECO:0000256" key="1">
    <source>
        <dbReference type="ARBA" id="ARBA00004613"/>
    </source>
</evidence>
<name>A0AAN7P8S0_9COLE</name>
<dbReference type="PANTHER" id="PTHR11857:SF43">
    <property type="entry name" value="GEO07291P1-RELATED"/>
    <property type="match status" value="1"/>
</dbReference>
<dbReference type="GO" id="GO:0005615">
    <property type="term" value="C:extracellular space"/>
    <property type="evidence" value="ECO:0007669"/>
    <property type="project" value="TreeGrafter"/>
</dbReference>
<feature type="chain" id="PRO_5042870909" evidence="5">
    <location>
        <begin position="16"/>
        <end position="127"/>
    </location>
</feature>
<comment type="similarity">
    <text evidence="2">Belongs to the PBP/GOBP family.</text>
</comment>
<protein>
    <submittedName>
        <fullName evidence="6">Uncharacterized protein</fullName>
    </submittedName>
</protein>
<dbReference type="InterPro" id="IPR036728">
    <property type="entry name" value="PBP_GOBP_sf"/>
</dbReference>
<dbReference type="EMBL" id="JARPUR010000003">
    <property type="protein sequence ID" value="KAK4879612.1"/>
    <property type="molecule type" value="Genomic_DNA"/>
</dbReference>
<proteinExistence type="inferred from homology"/>
<keyword evidence="3" id="KW-0964">Secreted</keyword>
<dbReference type="GO" id="GO:0007608">
    <property type="term" value="P:sensory perception of smell"/>
    <property type="evidence" value="ECO:0007669"/>
    <property type="project" value="TreeGrafter"/>
</dbReference>
<evidence type="ECO:0000256" key="5">
    <source>
        <dbReference type="SAM" id="SignalP"/>
    </source>
</evidence>
<evidence type="ECO:0000313" key="6">
    <source>
        <dbReference type="EMBL" id="KAK4879612.1"/>
    </source>
</evidence>
<dbReference type="Gene3D" id="1.10.238.20">
    <property type="entry name" value="Pheromone/general odorant binding protein domain"/>
    <property type="match status" value="1"/>
</dbReference>